<protein>
    <submittedName>
        <fullName evidence="2">Uncharacterized protein</fullName>
    </submittedName>
</protein>
<organism evidence="2 3">
    <name type="scientific">Mycena metata</name>
    <dbReference type="NCBI Taxonomy" id="1033252"/>
    <lineage>
        <taxon>Eukaryota</taxon>
        <taxon>Fungi</taxon>
        <taxon>Dikarya</taxon>
        <taxon>Basidiomycota</taxon>
        <taxon>Agaricomycotina</taxon>
        <taxon>Agaricomycetes</taxon>
        <taxon>Agaricomycetidae</taxon>
        <taxon>Agaricales</taxon>
        <taxon>Marasmiineae</taxon>
        <taxon>Mycenaceae</taxon>
        <taxon>Mycena</taxon>
    </lineage>
</organism>
<reference evidence="2" key="1">
    <citation type="submission" date="2023-03" db="EMBL/GenBank/DDBJ databases">
        <title>Massive genome expansion in bonnet fungi (Mycena s.s.) driven by repeated elements and novel gene families across ecological guilds.</title>
        <authorList>
            <consortium name="Lawrence Berkeley National Laboratory"/>
            <person name="Harder C.B."/>
            <person name="Miyauchi S."/>
            <person name="Viragh M."/>
            <person name="Kuo A."/>
            <person name="Thoen E."/>
            <person name="Andreopoulos B."/>
            <person name="Lu D."/>
            <person name="Skrede I."/>
            <person name="Drula E."/>
            <person name="Henrissat B."/>
            <person name="Morin E."/>
            <person name="Kohler A."/>
            <person name="Barry K."/>
            <person name="LaButti K."/>
            <person name="Morin E."/>
            <person name="Salamov A."/>
            <person name="Lipzen A."/>
            <person name="Mereny Z."/>
            <person name="Hegedus B."/>
            <person name="Baldrian P."/>
            <person name="Stursova M."/>
            <person name="Weitz H."/>
            <person name="Taylor A."/>
            <person name="Grigoriev I.V."/>
            <person name="Nagy L.G."/>
            <person name="Martin F."/>
            <person name="Kauserud H."/>
        </authorList>
    </citation>
    <scope>NUCLEOTIDE SEQUENCE</scope>
    <source>
        <strain evidence="2">CBHHK182m</strain>
    </source>
</reference>
<evidence type="ECO:0000313" key="2">
    <source>
        <dbReference type="EMBL" id="KAJ7717877.1"/>
    </source>
</evidence>
<comment type="caution">
    <text evidence="2">The sequence shown here is derived from an EMBL/GenBank/DDBJ whole genome shotgun (WGS) entry which is preliminary data.</text>
</comment>
<keyword evidence="3" id="KW-1185">Reference proteome</keyword>
<gene>
    <name evidence="2" type="ORF">B0H16DRAFT_1897796</name>
</gene>
<feature type="signal peptide" evidence="1">
    <location>
        <begin position="1"/>
        <end position="23"/>
    </location>
</feature>
<feature type="chain" id="PRO_5042135320" evidence="1">
    <location>
        <begin position="24"/>
        <end position="353"/>
    </location>
</feature>
<dbReference type="EMBL" id="JARKIB010000271">
    <property type="protein sequence ID" value="KAJ7717877.1"/>
    <property type="molecule type" value="Genomic_DNA"/>
</dbReference>
<accession>A0AAD7MHM3</accession>
<evidence type="ECO:0000313" key="3">
    <source>
        <dbReference type="Proteomes" id="UP001215598"/>
    </source>
</evidence>
<dbReference type="Proteomes" id="UP001215598">
    <property type="component" value="Unassembled WGS sequence"/>
</dbReference>
<name>A0AAD7MHM3_9AGAR</name>
<sequence length="353" mass="38604">MPRSKIRRPVLFLCGCAASFVSTDRHCTPAAAYRVLRSCGSAACPVHVPPPHTPRPTARSAAAPRPALLRHSLPSAPHWLPALPRPATNPCPPPPPMPARRGHLARPARQTPRSGFLPPTMSLASSPLGGLLAPLVLLLPNAAACHEPLYHCRSFPSPFCRFARISTQPTRLFSPLPAPDCRPRLPGHHYFLHRRHITLLILDDLRYCPVRRITRPVTWVKSGEEGVTRRTHRAYIPIAPPFPSSSSPHLPLSTIPLPLFTPTTFPTSVARMLSNFKSSSQPLLPSPSAPCCTSRVRTVARHSTCPPPTRLSCTTTRSRADLADANPPWAAYVRRLCRMPNLARGSVFLTSSA</sequence>
<proteinExistence type="predicted"/>
<keyword evidence="1" id="KW-0732">Signal</keyword>
<evidence type="ECO:0000256" key="1">
    <source>
        <dbReference type="SAM" id="SignalP"/>
    </source>
</evidence>
<dbReference type="AlphaFoldDB" id="A0AAD7MHM3"/>